<dbReference type="EMBL" id="EU603711">
    <property type="protein sequence ID" value="ACG63824.1"/>
    <property type="molecule type" value="Genomic_DNA"/>
</dbReference>
<evidence type="ECO:0000313" key="1">
    <source>
        <dbReference type="EMBL" id="ACG63824.1"/>
    </source>
</evidence>
<proteinExistence type="predicted"/>
<name>C3RVN4_9CYAN</name>
<sequence length="132" mass="14572">MRTHVTGALVLLKFALIRLARSRCAARLVKLLFKQLVAEFCNGGAPSAEVEIPTDKNGVPIWIKAKDLAARLKKLPAWLSNLKKKLGDGFADAIAQFDPDGYRWKWHEGKFYYAIAPGAVDDNGSKALAVYD</sequence>
<reference evidence="1" key="1">
    <citation type="submission" date="2008-04" db="EMBL/GenBank/DDBJ databases">
        <title>Biosynthesis of the Lyngbya wollei paralytic shellfish toxins - natural biocombinatorics.</title>
        <authorList>
            <person name="Neilan B.A."/>
            <person name="Mihali T.K."/>
        </authorList>
    </citation>
    <scope>NUCLEOTIDE SEQUENCE</scope>
</reference>
<dbReference type="AlphaFoldDB" id="C3RVN4"/>
<accession>C3RVN4</accession>
<organism evidence="1">
    <name type="scientific">Microseira wollei</name>
    <dbReference type="NCBI Taxonomy" id="467598"/>
    <lineage>
        <taxon>Bacteria</taxon>
        <taxon>Bacillati</taxon>
        <taxon>Cyanobacteriota</taxon>
        <taxon>Cyanophyceae</taxon>
        <taxon>Oscillatoriophycideae</taxon>
        <taxon>Aerosakkonematales</taxon>
        <taxon>Aerosakkonemataceae</taxon>
        <taxon>Microseira</taxon>
    </lineage>
</organism>
<protein>
    <submittedName>
        <fullName evidence="1">Hypo3</fullName>
    </submittedName>
</protein>